<dbReference type="InterPro" id="IPR015373">
    <property type="entry name" value="Interferon/interleukin_rcp_dom"/>
</dbReference>
<comment type="caution">
    <text evidence="2">The sequence shown here is derived from an EMBL/GenBank/DDBJ whole genome shotgun (WGS) entry which is preliminary data.</text>
</comment>
<dbReference type="InterPro" id="IPR013783">
    <property type="entry name" value="Ig-like_fold"/>
</dbReference>
<evidence type="ECO:0000313" key="2">
    <source>
        <dbReference type="EMBL" id="TNN35006.1"/>
    </source>
</evidence>
<name>A0A4Z2F1C8_9TELE</name>
<dbReference type="InterPro" id="IPR003961">
    <property type="entry name" value="FN3_dom"/>
</dbReference>
<dbReference type="InterPro" id="IPR036116">
    <property type="entry name" value="FN3_sf"/>
</dbReference>
<keyword evidence="3" id="KW-1185">Reference proteome</keyword>
<dbReference type="PROSITE" id="PS50853">
    <property type="entry name" value="FN3"/>
    <property type="match status" value="1"/>
</dbReference>
<reference evidence="2 3" key="1">
    <citation type="submission" date="2019-03" db="EMBL/GenBank/DDBJ databases">
        <title>First draft genome of Liparis tanakae, snailfish: a comprehensive survey of snailfish specific genes.</title>
        <authorList>
            <person name="Kim W."/>
            <person name="Song I."/>
            <person name="Jeong J.-H."/>
            <person name="Kim D."/>
            <person name="Kim S."/>
            <person name="Ryu S."/>
            <person name="Song J.Y."/>
            <person name="Lee S.K."/>
        </authorList>
    </citation>
    <scope>NUCLEOTIDE SEQUENCE [LARGE SCALE GENOMIC DNA]</scope>
    <source>
        <tissue evidence="2">Muscle</tissue>
    </source>
</reference>
<protein>
    <recommendedName>
        <fullName evidence="1">Fibronectin type-III domain-containing protein</fullName>
    </recommendedName>
</protein>
<dbReference type="Proteomes" id="UP000314294">
    <property type="component" value="Unassembled WGS sequence"/>
</dbReference>
<evidence type="ECO:0000313" key="3">
    <source>
        <dbReference type="Proteomes" id="UP000314294"/>
    </source>
</evidence>
<dbReference type="AlphaFoldDB" id="A0A4Z2F1C8"/>
<organism evidence="2 3">
    <name type="scientific">Liparis tanakae</name>
    <name type="common">Tanaka's snailfish</name>
    <dbReference type="NCBI Taxonomy" id="230148"/>
    <lineage>
        <taxon>Eukaryota</taxon>
        <taxon>Metazoa</taxon>
        <taxon>Chordata</taxon>
        <taxon>Craniata</taxon>
        <taxon>Vertebrata</taxon>
        <taxon>Euteleostomi</taxon>
        <taxon>Actinopterygii</taxon>
        <taxon>Neopterygii</taxon>
        <taxon>Teleostei</taxon>
        <taxon>Neoteleostei</taxon>
        <taxon>Acanthomorphata</taxon>
        <taxon>Eupercaria</taxon>
        <taxon>Perciformes</taxon>
        <taxon>Cottioidei</taxon>
        <taxon>Cottales</taxon>
        <taxon>Liparidae</taxon>
        <taxon>Liparis</taxon>
    </lineage>
</organism>
<dbReference type="OrthoDB" id="8912236at2759"/>
<dbReference type="SUPFAM" id="SSF49265">
    <property type="entry name" value="Fibronectin type III"/>
    <property type="match status" value="1"/>
</dbReference>
<gene>
    <name evidence="2" type="ORF">EYF80_054829</name>
</gene>
<sequence length="71" mass="8087">MSVKNATEYTLVIAEKQQNSRPPRMRTVEGHFYTETDLKPRTTYCIRLAAQSSVSQSHYSRSMCRTTGASQ</sequence>
<accession>A0A4Z2F1C8</accession>
<feature type="domain" description="Fibronectin type-III" evidence="1">
    <location>
        <begin position="1"/>
        <end position="70"/>
    </location>
</feature>
<dbReference type="Gene3D" id="2.60.40.10">
    <property type="entry name" value="Immunoglobulins"/>
    <property type="match status" value="1"/>
</dbReference>
<proteinExistence type="predicted"/>
<dbReference type="EMBL" id="SRLO01001850">
    <property type="protein sequence ID" value="TNN35006.1"/>
    <property type="molecule type" value="Genomic_DNA"/>
</dbReference>
<evidence type="ECO:0000259" key="1">
    <source>
        <dbReference type="PROSITE" id="PS50853"/>
    </source>
</evidence>
<dbReference type="Pfam" id="PF09294">
    <property type="entry name" value="Interfer-bind"/>
    <property type="match status" value="1"/>
</dbReference>